<dbReference type="PANTHER" id="PTHR35010">
    <property type="entry name" value="BLL4672 PROTEIN-RELATED"/>
    <property type="match status" value="1"/>
</dbReference>
<dbReference type="OrthoDB" id="3542608at2"/>
<dbReference type="GO" id="GO:0003677">
    <property type="term" value="F:DNA binding"/>
    <property type="evidence" value="ECO:0007669"/>
    <property type="project" value="InterPro"/>
</dbReference>
<keyword evidence="3" id="KW-1185">Reference proteome</keyword>
<dbReference type="AlphaFoldDB" id="A0A286DYZ0"/>
<dbReference type="Gene3D" id="1.10.260.40">
    <property type="entry name" value="lambda repressor-like DNA-binding domains"/>
    <property type="match status" value="1"/>
</dbReference>
<dbReference type="RefSeq" id="WP_097232244.1">
    <property type="nucleotide sequence ID" value="NZ_OCNE01000012.1"/>
</dbReference>
<dbReference type="Pfam" id="PF13560">
    <property type="entry name" value="HTH_31"/>
    <property type="match status" value="1"/>
</dbReference>
<name>A0A286DYZ0_9ACTN</name>
<reference evidence="2 3" key="1">
    <citation type="submission" date="2017-09" db="EMBL/GenBank/DDBJ databases">
        <authorList>
            <person name="Ehlers B."/>
            <person name="Leendertz F.H."/>
        </authorList>
    </citation>
    <scope>NUCLEOTIDE SEQUENCE [LARGE SCALE GENOMIC DNA]</scope>
    <source>
        <strain evidence="2 3">CGMCC 4.7095</strain>
    </source>
</reference>
<dbReference type="PROSITE" id="PS50943">
    <property type="entry name" value="HTH_CROC1"/>
    <property type="match status" value="1"/>
</dbReference>
<organism evidence="2 3">
    <name type="scientific">Streptomyces zhaozhouensis</name>
    <dbReference type="NCBI Taxonomy" id="1300267"/>
    <lineage>
        <taxon>Bacteria</taxon>
        <taxon>Bacillati</taxon>
        <taxon>Actinomycetota</taxon>
        <taxon>Actinomycetes</taxon>
        <taxon>Kitasatosporales</taxon>
        <taxon>Streptomycetaceae</taxon>
        <taxon>Streptomyces</taxon>
    </lineage>
</organism>
<dbReference type="SUPFAM" id="SSF47413">
    <property type="entry name" value="lambda repressor-like DNA-binding domains"/>
    <property type="match status" value="1"/>
</dbReference>
<dbReference type="Proteomes" id="UP000219072">
    <property type="component" value="Unassembled WGS sequence"/>
</dbReference>
<dbReference type="SMART" id="SM00530">
    <property type="entry name" value="HTH_XRE"/>
    <property type="match status" value="1"/>
</dbReference>
<accession>A0A286DYZ0</accession>
<evidence type="ECO:0000259" key="1">
    <source>
        <dbReference type="PROSITE" id="PS50943"/>
    </source>
</evidence>
<dbReference type="Gene3D" id="3.30.450.180">
    <property type="match status" value="1"/>
</dbReference>
<dbReference type="InterPro" id="IPR041413">
    <property type="entry name" value="MLTR_LBD"/>
</dbReference>
<dbReference type="EMBL" id="OCNE01000012">
    <property type="protein sequence ID" value="SOD63784.1"/>
    <property type="molecule type" value="Genomic_DNA"/>
</dbReference>
<dbReference type="CDD" id="cd00093">
    <property type="entry name" value="HTH_XRE"/>
    <property type="match status" value="1"/>
</dbReference>
<protein>
    <submittedName>
        <fullName evidence="2">Transcriptional regulator, contains XRE-family HTH domain</fullName>
    </submittedName>
</protein>
<sequence>MSRTLPPDLGDFLRSRRARLRPEDVGLPALGRRRVPGLRREELAEIAGISVGYYTRLEQGASPGVSDQVLHSLARALGLDEAEQRHLRQLARPRQVASAPAEALRPALVALVHSLDETPALVLGRRGDVLVWNRLAHTLLAPHLPRAARPNVTRLMFLDPCLRQLFGVGWASRCRDMVADLRRATSLHPGDRVLRQLVEELIRESEEFRRLWAGHQVEVCSTHTLTYQHPVVGALTLTDHLADLPEDPGQRLVLYAALPGSDSAEALRRLRARLGPLAHDVPRET</sequence>
<dbReference type="InterPro" id="IPR010982">
    <property type="entry name" value="Lambda_DNA-bd_dom_sf"/>
</dbReference>
<evidence type="ECO:0000313" key="2">
    <source>
        <dbReference type="EMBL" id="SOD63784.1"/>
    </source>
</evidence>
<dbReference type="PANTHER" id="PTHR35010:SF2">
    <property type="entry name" value="BLL4672 PROTEIN"/>
    <property type="match status" value="1"/>
</dbReference>
<evidence type="ECO:0000313" key="3">
    <source>
        <dbReference type="Proteomes" id="UP000219072"/>
    </source>
</evidence>
<proteinExistence type="predicted"/>
<dbReference type="InterPro" id="IPR001387">
    <property type="entry name" value="Cro/C1-type_HTH"/>
</dbReference>
<gene>
    <name evidence="2" type="ORF">SAMN06297387_112143</name>
</gene>
<feature type="domain" description="HTH cro/C1-type" evidence="1">
    <location>
        <begin position="37"/>
        <end position="84"/>
    </location>
</feature>
<dbReference type="Pfam" id="PF17765">
    <property type="entry name" value="MLTR_LBD"/>
    <property type="match status" value="1"/>
</dbReference>